<feature type="transmembrane region" description="Helical" evidence="6">
    <location>
        <begin position="164"/>
        <end position="189"/>
    </location>
</feature>
<feature type="domain" description="Citrate transporter-like" evidence="7">
    <location>
        <begin position="49"/>
        <end position="403"/>
    </location>
</feature>
<comment type="caution">
    <text evidence="9">The sequence shown here is derived from an EMBL/GenBank/DDBJ whole genome shotgun (WGS) entry which is preliminary data.</text>
</comment>
<dbReference type="GO" id="GO:0016020">
    <property type="term" value="C:membrane"/>
    <property type="evidence" value="ECO:0007669"/>
    <property type="project" value="UniProtKB-SubCell"/>
</dbReference>
<feature type="transmembrane region" description="Helical" evidence="6">
    <location>
        <begin position="284"/>
        <end position="301"/>
    </location>
</feature>
<dbReference type="GO" id="GO:0055085">
    <property type="term" value="P:transmembrane transport"/>
    <property type="evidence" value="ECO:0007669"/>
    <property type="project" value="InterPro"/>
</dbReference>
<evidence type="ECO:0000313" key="8">
    <source>
        <dbReference type="EMBL" id="HGL41545.1"/>
    </source>
</evidence>
<feature type="transmembrane region" description="Helical" evidence="6">
    <location>
        <begin position="36"/>
        <end position="65"/>
    </location>
</feature>
<reference evidence="9" key="1">
    <citation type="journal article" date="2020" name="mSystems">
        <title>Genome- and Community-Level Interaction Insights into Carbon Utilization and Element Cycling Functions of Hydrothermarchaeota in Hydrothermal Sediment.</title>
        <authorList>
            <person name="Zhou Z."/>
            <person name="Liu Y."/>
            <person name="Xu W."/>
            <person name="Pan J."/>
            <person name="Luo Z.H."/>
            <person name="Li M."/>
        </authorList>
    </citation>
    <scope>NUCLEOTIDE SEQUENCE [LARGE SCALE GENOMIC DNA]</scope>
    <source>
        <strain evidence="10">SpSt-1073</strain>
        <strain evidence="9">SpSt-613</strain>
        <strain evidence="8">SpSt-669</strain>
    </source>
</reference>
<keyword evidence="5 6" id="KW-0472">Membrane</keyword>
<feature type="transmembrane region" description="Helical" evidence="6">
    <location>
        <begin position="12"/>
        <end position="29"/>
    </location>
</feature>
<evidence type="ECO:0000256" key="1">
    <source>
        <dbReference type="ARBA" id="ARBA00004141"/>
    </source>
</evidence>
<dbReference type="EMBL" id="DTAD01000011">
    <property type="protein sequence ID" value="HGN89686.1"/>
    <property type="molecule type" value="Genomic_DNA"/>
</dbReference>
<feature type="transmembrane region" description="Helical" evidence="6">
    <location>
        <begin position="406"/>
        <end position="426"/>
    </location>
</feature>
<feature type="transmembrane region" description="Helical" evidence="6">
    <location>
        <begin position="382"/>
        <end position="400"/>
    </location>
</feature>
<proteinExistence type="predicted"/>
<keyword evidence="2" id="KW-0813">Transport</keyword>
<dbReference type="EMBL" id="DRXG01000001">
    <property type="protein sequence ID" value="HHN51682.1"/>
    <property type="molecule type" value="Genomic_DNA"/>
</dbReference>
<dbReference type="InterPro" id="IPR051475">
    <property type="entry name" value="Diverse_Ion_Transporter"/>
</dbReference>
<evidence type="ECO:0000256" key="4">
    <source>
        <dbReference type="ARBA" id="ARBA00022989"/>
    </source>
</evidence>
<name>A0A7C4E145_CALS0</name>
<evidence type="ECO:0000256" key="2">
    <source>
        <dbReference type="ARBA" id="ARBA00022448"/>
    </source>
</evidence>
<evidence type="ECO:0000256" key="6">
    <source>
        <dbReference type="SAM" id="Phobius"/>
    </source>
</evidence>
<dbReference type="InterPro" id="IPR004680">
    <property type="entry name" value="Cit_transptr-like_dom"/>
</dbReference>
<feature type="transmembrane region" description="Helical" evidence="6">
    <location>
        <begin position="258"/>
        <end position="278"/>
    </location>
</feature>
<dbReference type="Pfam" id="PF03600">
    <property type="entry name" value="CitMHS"/>
    <property type="match status" value="1"/>
</dbReference>
<feature type="transmembrane region" description="Helical" evidence="6">
    <location>
        <begin position="352"/>
        <end position="370"/>
    </location>
</feature>
<gene>
    <name evidence="10" type="ORF">ENM30_00040</name>
    <name evidence="9" type="ORF">ENT82_00940</name>
    <name evidence="8" type="ORF">ENU43_07795</name>
</gene>
<protein>
    <recommendedName>
        <fullName evidence="7">Citrate transporter-like domain-containing protein</fullName>
    </recommendedName>
</protein>
<evidence type="ECO:0000256" key="3">
    <source>
        <dbReference type="ARBA" id="ARBA00022692"/>
    </source>
</evidence>
<dbReference type="PANTHER" id="PTHR43568:SF1">
    <property type="entry name" value="P PROTEIN"/>
    <property type="match status" value="1"/>
</dbReference>
<evidence type="ECO:0000313" key="9">
    <source>
        <dbReference type="EMBL" id="HGN89686.1"/>
    </source>
</evidence>
<feature type="transmembrane region" description="Helical" evidence="6">
    <location>
        <begin position="438"/>
        <end position="459"/>
    </location>
</feature>
<dbReference type="EMBL" id="DTCM01000093">
    <property type="protein sequence ID" value="HGL41545.1"/>
    <property type="molecule type" value="Genomic_DNA"/>
</dbReference>
<evidence type="ECO:0000313" key="10">
    <source>
        <dbReference type="EMBL" id="HHN51682.1"/>
    </source>
</evidence>
<keyword evidence="4 6" id="KW-1133">Transmembrane helix</keyword>
<feature type="transmembrane region" description="Helical" evidence="6">
    <location>
        <begin position="77"/>
        <end position="96"/>
    </location>
</feature>
<keyword evidence="3 6" id="KW-0812">Transmembrane</keyword>
<sequence>MDFLVSKPIKYGAVVASVAILGYLMGLDVKQMTSLIVLAGMIGATLMFWRFRLVFAFFALALMLGTDLLEIDLLIKFAHLDTILFLASMMVVVGYLEEARFFEYVIDRLQAIIGNRPRAMVVFFMAMSALLAALVDEVTSILIMTAVLLDFTSRYNLNPVRFIILSIFATNIGSSATVVGNPVGVMIAFQAQLGFADFLRWATPISIASLTLCILLSLFVFRKDIEQLSQAMKSESSVKITAIEKADGGHRVDIRKPAVIFLATIIGLILHTPIEQALGLGKNAMLLGVPFLFAGIVLFMERERARELVERRIDWWTLLFFMIFFASVGTLSHTGATQVFANLILANAGDSLTTLSLVVMIVGGLMSAFMDNVLAVATWIPIIKTLGEFGVNVFPLWWTMLFAGTFWGNLTVIGSTANIVAVGMLERRERIHITLRQWIGVGVAITLPTAAMALTLILIQLPLMI</sequence>
<feature type="transmembrane region" description="Helical" evidence="6">
    <location>
        <begin position="201"/>
        <end position="221"/>
    </location>
</feature>
<comment type="subcellular location">
    <subcellularLocation>
        <location evidence="1">Membrane</location>
        <topology evidence="1">Multi-pass membrane protein</topology>
    </subcellularLocation>
</comment>
<organism evidence="9">
    <name type="scientific">Caldiarchaeum subterraneum</name>
    <dbReference type="NCBI Taxonomy" id="311458"/>
    <lineage>
        <taxon>Archaea</taxon>
        <taxon>Nitrososphaerota</taxon>
        <taxon>Candidatus Caldarchaeales</taxon>
        <taxon>Candidatus Caldarchaeaceae</taxon>
        <taxon>Candidatus Caldarchaeum</taxon>
    </lineage>
</organism>
<accession>A0A7C4E145</accession>
<dbReference type="AlphaFoldDB" id="A0A7C4E145"/>
<evidence type="ECO:0000259" key="7">
    <source>
        <dbReference type="Pfam" id="PF03600"/>
    </source>
</evidence>
<feature type="transmembrane region" description="Helical" evidence="6">
    <location>
        <begin position="313"/>
        <end position="332"/>
    </location>
</feature>
<evidence type="ECO:0000256" key="5">
    <source>
        <dbReference type="ARBA" id="ARBA00023136"/>
    </source>
</evidence>
<dbReference type="PANTHER" id="PTHR43568">
    <property type="entry name" value="P PROTEIN"/>
    <property type="match status" value="1"/>
</dbReference>